<evidence type="ECO:0000256" key="6">
    <source>
        <dbReference type="SAM" id="MobiDB-lite"/>
    </source>
</evidence>
<proteinExistence type="inferred from homology"/>
<protein>
    <recommendedName>
        <fullName evidence="4">Large ribosomal subunit protein bL17m</fullName>
    </recommendedName>
    <alternativeName>
        <fullName evidence="5">39S ribosomal protein L17, mitochondrial</fullName>
    </alternativeName>
</protein>
<evidence type="ECO:0000256" key="1">
    <source>
        <dbReference type="ARBA" id="ARBA00008777"/>
    </source>
</evidence>
<dbReference type="InterPro" id="IPR000456">
    <property type="entry name" value="Ribosomal_bL17"/>
</dbReference>
<dbReference type="EMBL" id="MRZV01000271">
    <property type="protein sequence ID" value="PIK53845.1"/>
    <property type="molecule type" value="Genomic_DNA"/>
</dbReference>
<dbReference type="Proteomes" id="UP000230750">
    <property type="component" value="Unassembled WGS sequence"/>
</dbReference>
<sequence length="207" mass="23514">MRHGKPYRRWGGAQKRVNLLRNLVTGLVRFERIETSIARAHECQKYAERIIYVAKRGDKDPDAMRVADFWLTDKAQVHKLFKVLGQRYTHSNGPFTKIHKVGEPGFLGKMTAFLEFKGNPYPPLQPFERKNPKWLINVLLQGAQQDFHDSGLAQKTNHNITNDRSMDRLSDAVSEVKLVSSVEGTVVNEQTGLSDGHDGKNYEGTPV</sequence>
<dbReference type="SUPFAM" id="SSF64263">
    <property type="entry name" value="Prokaryotic ribosomal protein L17"/>
    <property type="match status" value="1"/>
</dbReference>
<dbReference type="Gene3D" id="3.90.1030.10">
    <property type="entry name" value="Ribosomal protein L17"/>
    <property type="match status" value="1"/>
</dbReference>
<keyword evidence="2 7" id="KW-0689">Ribosomal protein</keyword>
<dbReference type="FunFam" id="3.90.1030.10:FF:000009">
    <property type="entry name" value="39S ribosomal protein L17, mitochondrial"/>
    <property type="match status" value="1"/>
</dbReference>
<dbReference type="InterPro" id="IPR036373">
    <property type="entry name" value="Ribosomal_bL17_sf"/>
</dbReference>
<name>A0A2G8L0V9_STIJA</name>
<dbReference type="GO" id="GO:0006412">
    <property type="term" value="P:translation"/>
    <property type="evidence" value="ECO:0007669"/>
    <property type="project" value="InterPro"/>
</dbReference>
<feature type="region of interest" description="Disordered" evidence="6">
    <location>
        <begin position="187"/>
        <end position="207"/>
    </location>
</feature>
<evidence type="ECO:0000256" key="3">
    <source>
        <dbReference type="ARBA" id="ARBA00023274"/>
    </source>
</evidence>
<evidence type="ECO:0000313" key="8">
    <source>
        <dbReference type="Proteomes" id="UP000230750"/>
    </source>
</evidence>
<dbReference type="Pfam" id="PF01196">
    <property type="entry name" value="Ribosomal_L17"/>
    <property type="match status" value="1"/>
</dbReference>
<accession>A0A2G8L0V9</accession>
<keyword evidence="3" id="KW-0687">Ribonucleoprotein</keyword>
<dbReference type="STRING" id="307972.A0A2G8L0V9"/>
<dbReference type="GO" id="GO:0003735">
    <property type="term" value="F:structural constituent of ribosome"/>
    <property type="evidence" value="ECO:0007669"/>
    <property type="project" value="InterPro"/>
</dbReference>
<dbReference type="PANTHER" id="PTHR14413">
    <property type="entry name" value="RIBOSOMAL PROTEIN L17"/>
    <property type="match status" value="1"/>
</dbReference>
<dbReference type="AlphaFoldDB" id="A0A2G8L0V9"/>
<evidence type="ECO:0000256" key="2">
    <source>
        <dbReference type="ARBA" id="ARBA00022980"/>
    </source>
</evidence>
<evidence type="ECO:0000256" key="4">
    <source>
        <dbReference type="ARBA" id="ARBA00035290"/>
    </source>
</evidence>
<comment type="caution">
    <text evidence="7">The sequence shown here is derived from an EMBL/GenBank/DDBJ whole genome shotgun (WGS) entry which is preliminary data.</text>
</comment>
<evidence type="ECO:0000313" key="7">
    <source>
        <dbReference type="EMBL" id="PIK53845.1"/>
    </source>
</evidence>
<keyword evidence="8" id="KW-1185">Reference proteome</keyword>
<reference evidence="7 8" key="1">
    <citation type="journal article" date="2017" name="PLoS Biol.">
        <title>The sea cucumber genome provides insights into morphological evolution and visceral regeneration.</title>
        <authorList>
            <person name="Zhang X."/>
            <person name="Sun L."/>
            <person name="Yuan J."/>
            <person name="Sun Y."/>
            <person name="Gao Y."/>
            <person name="Zhang L."/>
            <person name="Li S."/>
            <person name="Dai H."/>
            <person name="Hamel J.F."/>
            <person name="Liu C."/>
            <person name="Yu Y."/>
            <person name="Liu S."/>
            <person name="Lin W."/>
            <person name="Guo K."/>
            <person name="Jin S."/>
            <person name="Xu P."/>
            <person name="Storey K.B."/>
            <person name="Huan P."/>
            <person name="Zhang T."/>
            <person name="Zhou Y."/>
            <person name="Zhang J."/>
            <person name="Lin C."/>
            <person name="Li X."/>
            <person name="Xing L."/>
            <person name="Huo D."/>
            <person name="Sun M."/>
            <person name="Wang L."/>
            <person name="Mercier A."/>
            <person name="Li F."/>
            <person name="Yang H."/>
            <person name="Xiang J."/>
        </authorList>
    </citation>
    <scope>NUCLEOTIDE SEQUENCE [LARGE SCALE GENOMIC DNA]</scope>
    <source>
        <strain evidence="7">Shaxun</strain>
        <tissue evidence="7">Muscle</tissue>
    </source>
</reference>
<gene>
    <name evidence="7" type="ORF">BSL78_09230</name>
</gene>
<comment type="similarity">
    <text evidence="1">Belongs to the bacterial ribosomal protein bL17 family.</text>
</comment>
<organism evidence="7 8">
    <name type="scientific">Stichopus japonicus</name>
    <name type="common">Sea cucumber</name>
    <dbReference type="NCBI Taxonomy" id="307972"/>
    <lineage>
        <taxon>Eukaryota</taxon>
        <taxon>Metazoa</taxon>
        <taxon>Echinodermata</taxon>
        <taxon>Eleutherozoa</taxon>
        <taxon>Echinozoa</taxon>
        <taxon>Holothuroidea</taxon>
        <taxon>Aspidochirotacea</taxon>
        <taxon>Aspidochirotida</taxon>
        <taxon>Stichopodidae</taxon>
        <taxon>Apostichopus</taxon>
    </lineage>
</organism>
<evidence type="ECO:0000256" key="5">
    <source>
        <dbReference type="ARBA" id="ARBA00035413"/>
    </source>
</evidence>
<dbReference type="OrthoDB" id="275000at2759"/>
<dbReference type="PANTHER" id="PTHR14413:SF16">
    <property type="entry name" value="LARGE RIBOSOMAL SUBUNIT PROTEIN BL17M"/>
    <property type="match status" value="1"/>
</dbReference>
<dbReference type="GO" id="GO:0005762">
    <property type="term" value="C:mitochondrial large ribosomal subunit"/>
    <property type="evidence" value="ECO:0007669"/>
    <property type="project" value="TreeGrafter"/>
</dbReference>